<gene>
    <name evidence="3" type="ORF">DPV93_04135</name>
</gene>
<reference evidence="3 4" key="1">
    <citation type="submission" date="2018-05" db="EMBL/GenBank/DDBJ databases">
        <title>Draft Genome Sequences for a Diverse set of 7 Haemophilus Species.</title>
        <authorList>
            <person name="Nichols M."/>
            <person name="Topaz N."/>
            <person name="Wang X."/>
            <person name="Wang X."/>
            <person name="Boxrud D."/>
        </authorList>
    </citation>
    <scope>NUCLEOTIDE SEQUENCE [LARGE SCALE GENOMIC DNA]</scope>
    <source>
        <strain evidence="3 4">C2002001239</strain>
    </source>
</reference>
<evidence type="ECO:0000256" key="1">
    <source>
        <dbReference type="SAM" id="SignalP"/>
    </source>
</evidence>
<dbReference type="Proteomes" id="UP000253872">
    <property type="component" value="Unassembled WGS sequence"/>
</dbReference>
<feature type="signal peptide" evidence="1">
    <location>
        <begin position="1"/>
        <end position="30"/>
    </location>
</feature>
<evidence type="ECO:0000313" key="4">
    <source>
        <dbReference type="Proteomes" id="UP000253872"/>
    </source>
</evidence>
<name>A0A369YJL3_9PAST</name>
<organism evidence="3 4">
    <name type="scientific">Haemophilus sputorum</name>
    <dbReference type="NCBI Taxonomy" id="1078480"/>
    <lineage>
        <taxon>Bacteria</taxon>
        <taxon>Pseudomonadati</taxon>
        <taxon>Pseudomonadota</taxon>
        <taxon>Gammaproteobacteria</taxon>
        <taxon>Pasteurellales</taxon>
        <taxon>Pasteurellaceae</taxon>
        <taxon>Haemophilus</taxon>
    </lineage>
</organism>
<dbReference type="PROSITE" id="PS51257">
    <property type="entry name" value="PROKAR_LIPOPROTEIN"/>
    <property type="match status" value="1"/>
</dbReference>
<dbReference type="EMBL" id="QEPN01000002">
    <property type="protein sequence ID" value="RDE73284.1"/>
    <property type="molecule type" value="Genomic_DNA"/>
</dbReference>
<evidence type="ECO:0000259" key="2">
    <source>
        <dbReference type="Pfam" id="PF13827"/>
    </source>
</evidence>
<protein>
    <submittedName>
        <fullName evidence="3">DUF4189 domain-containing protein</fullName>
    </submittedName>
</protein>
<feature type="domain" description="DUF4189" evidence="2">
    <location>
        <begin position="152"/>
        <end position="248"/>
    </location>
</feature>
<feature type="chain" id="PRO_5016705599" evidence="1">
    <location>
        <begin position="31"/>
        <end position="293"/>
    </location>
</feature>
<sequence length="293" mass="32884">MKYSIKPLLKLAFFTSICGLLSSCSTYVHLGTTLYWSGKDVNEFMESKGLYPDDIKQCSSEKETFLIYGFARPLYNVLEYEVGRGHHAYGTTIYTKKEKVFTGNHKWTYVFTDMNGKIKSHRAETGFGDIDKEFKCNGYYDTSKLELKPRTWSVVAVRQGNKKQGIWGNDVPTPNLANAKKEAISQCEKESGERCEFLFGFSNACLSVAHAEKNGPASYFGFGILGQRSKDDALANCKEDGASNCQVSNIYPVCSTPCDYEKDKQCFFDKPQLAKPGKNGQDDIFNAGEKNLF</sequence>
<accession>A0A369YJL3</accession>
<dbReference type="Pfam" id="PF13827">
    <property type="entry name" value="DUF4189"/>
    <property type="match status" value="1"/>
</dbReference>
<dbReference type="InterPro" id="IPR025240">
    <property type="entry name" value="DUF4189"/>
</dbReference>
<comment type="caution">
    <text evidence="3">The sequence shown here is derived from an EMBL/GenBank/DDBJ whole genome shotgun (WGS) entry which is preliminary data.</text>
</comment>
<proteinExistence type="predicted"/>
<keyword evidence="1" id="KW-0732">Signal</keyword>
<dbReference type="RefSeq" id="WP_111402427.1">
    <property type="nucleotide sequence ID" value="NZ_QEPN01000002.1"/>
</dbReference>
<dbReference type="AlphaFoldDB" id="A0A369YJL3"/>
<evidence type="ECO:0000313" key="3">
    <source>
        <dbReference type="EMBL" id="RDE73284.1"/>
    </source>
</evidence>